<comment type="caution">
    <text evidence="8">The sequence shown here is derived from an EMBL/GenBank/DDBJ whole genome shotgun (WGS) entry which is preliminary data.</text>
</comment>
<evidence type="ECO:0008006" key="10">
    <source>
        <dbReference type="Google" id="ProtNLM"/>
    </source>
</evidence>
<feature type="transmembrane region" description="Helical" evidence="7">
    <location>
        <begin position="173"/>
        <end position="195"/>
    </location>
</feature>
<dbReference type="GO" id="GO:0005886">
    <property type="term" value="C:plasma membrane"/>
    <property type="evidence" value="ECO:0007669"/>
    <property type="project" value="TreeGrafter"/>
</dbReference>
<feature type="transmembrane region" description="Helical" evidence="7">
    <location>
        <begin position="62"/>
        <end position="80"/>
    </location>
</feature>
<feature type="transmembrane region" description="Helical" evidence="7">
    <location>
        <begin position="659"/>
        <end position="679"/>
    </location>
</feature>
<evidence type="ECO:0000313" key="8">
    <source>
        <dbReference type="EMBL" id="KAF9585598.1"/>
    </source>
</evidence>
<evidence type="ECO:0000256" key="2">
    <source>
        <dbReference type="ARBA" id="ARBA00022448"/>
    </source>
</evidence>
<evidence type="ECO:0000256" key="5">
    <source>
        <dbReference type="ARBA" id="ARBA00023136"/>
    </source>
</evidence>
<organism evidence="8 9">
    <name type="scientific">Lunasporangiospora selenospora</name>
    <dbReference type="NCBI Taxonomy" id="979761"/>
    <lineage>
        <taxon>Eukaryota</taxon>
        <taxon>Fungi</taxon>
        <taxon>Fungi incertae sedis</taxon>
        <taxon>Mucoromycota</taxon>
        <taxon>Mortierellomycotina</taxon>
        <taxon>Mortierellomycetes</taxon>
        <taxon>Mortierellales</taxon>
        <taxon>Mortierellaceae</taxon>
        <taxon>Lunasporangiospora</taxon>
    </lineage>
</organism>
<evidence type="ECO:0000256" key="7">
    <source>
        <dbReference type="SAM" id="Phobius"/>
    </source>
</evidence>
<feature type="transmembrane region" description="Helical" evidence="7">
    <location>
        <begin position="139"/>
        <end position="161"/>
    </location>
</feature>
<keyword evidence="3 7" id="KW-0812">Transmembrane</keyword>
<feature type="region of interest" description="Disordered" evidence="6">
    <location>
        <begin position="544"/>
        <end position="590"/>
    </location>
</feature>
<feature type="transmembrane region" description="Helical" evidence="7">
    <location>
        <begin position="232"/>
        <end position="252"/>
    </location>
</feature>
<dbReference type="PANTHER" id="PTHR19432:SF35">
    <property type="entry name" value="SOLUTE CARRIER FAMILY 45 MEMBER 3 ISOFORM X1"/>
    <property type="match status" value="1"/>
</dbReference>
<keyword evidence="4 7" id="KW-1133">Transmembrane helix</keyword>
<feature type="region of interest" description="Disordered" evidence="6">
    <location>
        <begin position="417"/>
        <end position="489"/>
    </location>
</feature>
<dbReference type="EMBL" id="JAABOA010000152">
    <property type="protein sequence ID" value="KAF9585598.1"/>
    <property type="molecule type" value="Genomic_DNA"/>
</dbReference>
<evidence type="ECO:0000313" key="9">
    <source>
        <dbReference type="Proteomes" id="UP000780801"/>
    </source>
</evidence>
<proteinExistence type="predicted"/>
<feature type="transmembrane region" description="Helical" evidence="7">
    <location>
        <begin position="30"/>
        <end position="50"/>
    </location>
</feature>
<evidence type="ECO:0000256" key="4">
    <source>
        <dbReference type="ARBA" id="ARBA00022989"/>
    </source>
</evidence>
<feature type="transmembrane region" description="Helical" evidence="7">
    <location>
        <begin position="100"/>
        <end position="118"/>
    </location>
</feature>
<evidence type="ECO:0000256" key="6">
    <source>
        <dbReference type="SAM" id="MobiDB-lite"/>
    </source>
</evidence>
<feature type="compositionally biased region" description="Basic and acidic residues" evidence="6">
    <location>
        <begin position="378"/>
        <end position="388"/>
    </location>
</feature>
<accession>A0A9P6G1M5</accession>
<feature type="transmembrane region" description="Helical" evidence="7">
    <location>
        <begin position="607"/>
        <end position="627"/>
    </location>
</feature>
<dbReference type="Proteomes" id="UP000780801">
    <property type="component" value="Unassembled WGS sequence"/>
</dbReference>
<dbReference type="Gene3D" id="1.20.1250.20">
    <property type="entry name" value="MFS general substrate transporter like domains"/>
    <property type="match status" value="1"/>
</dbReference>
<feature type="compositionally biased region" description="Basic and acidic residues" evidence="6">
    <location>
        <begin position="335"/>
        <end position="357"/>
    </location>
</feature>
<comment type="subcellular location">
    <subcellularLocation>
        <location evidence="1">Membrane</location>
        <topology evidence="1">Multi-pass membrane protein</topology>
    </subcellularLocation>
</comment>
<feature type="region of interest" description="Disordered" evidence="6">
    <location>
        <begin position="331"/>
        <end position="395"/>
    </location>
</feature>
<protein>
    <recommendedName>
        <fullName evidence="10">MFS general substrate transporter</fullName>
    </recommendedName>
</protein>
<feature type="transmembrane region" description="Helical" evidence="7">
    <location>
        <begin position="292"/>
        <end position="315"/>
    </location>
</feature>
<dbReference type="GO" id="GO:0008506">
    <property type="term" value="F:sucrose:proton symporter activity"/>
    <property type="evidence" value="ECO:0007669"/>
    <property type="project" value="TreeGrafter"/>
</dbReference>
<keyword evidence="2" id="KW-0813">Transport</keyword>
<keyword evidence="9" id="KW-1185">Reference proteome</keyword>
<evidence type="ECO:0000256" key="3">
    <source>
        <dbReference type="ARBA" id="ARBA00022692"/>
    </source>
</evidence>
<evidence type="ECO:0000256" key="1">
    <source>
        <dbReference type="ARBA" id="ARBA00004141"/>
    </source>
</evidence>
<name>A0A9P6G1M5_9FUNG</name>
<feature type="compositionally biased region" description="Basic and acidic residues" evidence="6">
    <location>
        <begin position="470"/>
        <end position="484"/>
    </location>
</feature>
<feature type="compositionally biased region" description="Low complexity" evidence="6">
    <location>
        <begin position="555"/>
        <end position="586"/>
    </location>
</feature>
<dbReference type="InterPro" id="IPR011701">
    <property type="entry name" value="MFS"/>
</dbReference>
<gene>
    <name evidence="8" type="ORF">BGW38_001620</name>
</gene>
<dbReference type="PANTHER" id="PTHR19432">
    <property type="entry name" value="SUGAR TRANSPORTER"/>
    <property type="match status" value="1"/>
</dbReference>
<dbReference type="OrthoDB" id="28755at2759"/>
<dbReference type="SUPFAM" id="SSF103473">
    <property type="entry name" value="MFS general substrate transporter"/>
    <property type="match status" value="1"/>
</dbReference>
<dbReference type="Pfam" id="PF07690">
    <property type="entry name" value="MFS_1"/>
    <property type="match status" value="1"/>
</dbReference>
<feature type="compositionally biased region" description="Basic and acidic residues" evidence="6">
    <location>
        <begin position="438"/>
        <end position="449"/>
    </location>
</feature>
<dbReference type="AlphaFoldDB" id="A0A9P6G1M5"/>
<sequence>MGLQFTWSVEMAYGTPFLLQLGLSKSLMSLVWLAGPLSGLVMQPVVGVLSDRCTFRLGRRRPFLIIGVGSVVLTFLSLGWCREIMRELLGADNPKLHDATILMAVASIYILDFAINCVQASCRTLIVDSLPSSQQEAAAAWASRLMGLGGIFGYFMGNINLPELIPAFGDTQIKGLCVTACLFLLLSVGLTCFTVTERFFVRPPTESTSKTSEFLQGFRSILRAIQYLPTRIQYLCNVQFFAWMGWFPFLFYSSTYIAEIYTIEQYQKGTPIDRPEDGSDPTTGVQDAAVRAGSFCLLIYSVVSLVASILLPVFVEPDVQLLSSDTEVISQQMQEDTHQERTHGRDVRNDRHSHEGVEQEEENELLFHKEDDDDEHGTEEIRMTESHRGQKYHPVKSRESLEVVVTETNIRNDISSLEVNGNGTKAEGSFTLGSRLGSAKEARTGRGEDPLASVGRDQVFSDPSSDTDFSSEHKTSNYDPSRLDEQDEEAGMATTRLVDYFNNSKSNNQFTSRRISSYHRESGLSAPNQRSNHARHHIHYRGDIHDNHDYTHQHPPTTSSLLPSSTLSPSSLPSSSPSPAASGSLGQDNSTTVEATSAGALLGIHNVYIVLPQFLVSFLSSVIFAAIEPKSVDTTTSNQDASGGNHQDSNVADPQTIGVMLRFGGLMAAVAALLSLRLWKKHL</sequence>
<reference evidence="8" key="1">
    <citation type="journal article" date="2020" name="Fungal Divers.">
        <title>Resolving the Mortierellaceae phylogeny through synthesis of multi-gene phylogenetics and phylogenomics.</title>
        <authorList>
            <person name="Vandepol N."/>
            <person name="Liber J."/>
            <person name="Desiro A."/>
            <person name="Na H."/>
            <person name="Kennedy M."/>
            <person name="Barry K."/>
            <person name="Grigoriev I.V."/>
            <person name="Miller A.N."/>
            <person name="O'Donnell K."/>
            <person name="Stajich J.E."/>
            <person name="Bonito G."/>
        </authorList>
    </citation>
    <scope>NUCLEOTIDE SEQUENCE</scope>
    <source>
        <strain evidence="8">KOD1015</strain>
    </source>
</reference>
<dbReference type="InterPro" id="IPR036259">
    <property type="entry name" value="MFS_trans_sf"/>
</dbReference>
<keyword evidence="5 7" id="KW-0472">Membrane</keyword>